<evidence type="ECO:0008006" key="5">
    <source>
        <dbReference type="Google" id="ProtNLM"/>
    </source>
</evidence>
<dbReference type="Proteomes" id="UP000053593">
    <property type="component" value="Unassembled WGS sequence"/>
</dbReference>
<reference evidence="3 4" key="1">
    <citation type="submission" date="2014-04" db="EMBL/GenBank/DDBJ databases">
        <title>Evolutionary Origins and Diversification of the Mycorrhizal Mutualists.</title>
        <authorList>
            <consortium name="DOE Joint Genome Institute"/>
            <consortium name="Mycorrhizal Genomics Consortium"/>
            <person name="Kohler A."/>
            <person name="Kuo A."/>
            <person name="Nagy L.G."/>
            <person name="Floudas D."/>
            <person name="Copeland A."/>
            <person name="Barry K.W."/>
            <person name="Cichocki N."/>
            <person name="Veneault-Fourrey C."/>
            <person name="LaButti K."/>
            <person name="Lindquist E.A."/>
            <person name="Lipzen A."/>
            <person name="Lundell T."/>
            <person name="Morin E."/>
            <person name="Murat C."/>
            <person name="Riley R."/>
            <person name="Ohm R."/>
            <person name="Sun H."/>
            <person name="Tunlid A."/>
            <person name="Henrissat B."/>
            <person name="Grigoriev I.V."/>
            <person name="Hibbett D.S."/>
            <person name="Martin F."/>
        </authorList>
    </citation>
    <scope>NUCLEOTIDE SEQUENCE [LARGE SCALE GENOMIC DNA]</scope>
    <source>
        <strain evidence="3 4">FD-317 M1</strain>
    </source>
</reference>
<dbReference type="PANTHER" id="PTHR34861">
    <property type="match status" value="1"/>
</dbReference>
<proteinExistence type="inferred from homology"/>
<feature type="signal peptide" evidence="2">
    <location>
        <begin position="1"/>
        <end position="29"/>
    </location>
</feature>
<dbReference type="GO" id="GO:0019441">
    <property type="term" value="P:L-tryptophan catabolic process to kynurenine"/>
    <property type="evidence" value="ECO:0007669"/>
    <property type="project" value="InterPro"/>
</dbReference>
<feature type="chain" id="PRO_5002208679" description="Cyclase" evidence="2">
    <location>
        <begin position="30"/>
        <end position="380"/>
    </location>
</feature>
<evidence type="ECO:0000256" key="2">
    <source>
        <dbReference type="SAM" id="SignalP"/>
    </source>
</evidence>
<dbReference type="Gene3D" id="3.50.30.50">
    <property type="entry name" value="Putative cyclase"/>
    <property type="match status" value="1"/>
</dbReference>
<dbReference type="PANTHER" id="PTHR34861:SF11">
    <property type="entry name" value="CYCLASE"/>
    <property type="match status" value="1"/>
</dbReference>
<name>A0A0D0CJ91_9AGAR</name>
<gene>
    <name evidence="3" type="ORF">GYMLUDRAFT_45305</name>
</gene>
<dbReference type="OrthoDB" id="5396at2759"/>
<keyword evidence="4" id="KW-1185">Reference proteome</keyword>
<evidence type="ECO:0000256" key="1">
    <source>
        <dbReference type="ARBA" id="ARBA00007865"/>
    </source>
</evidence>
<dbReference type="InterPro" id="IPR007325">
    <property type="entry name" value="KFase/CYL"/>
</dbReference>
<protein>
    <recommendedName>
        <fullName evidence="5">Cyclase</fullName>
    </recommendedName>
</protein>
<dbReference type="SUPFAM" id="SSF102198">
    <property type="entry name" value="Putative cyclase"/>
    <property type="match status" value="1"/>
</dbReference>
<sequence length="380" mass="42344">MTFMLRNFLFTTTIILGYSTVILHPQVRATPIPPPKVLVSRAFNSSDPYANWPTYDELPLHPSFPTKAAWGVWGPDDEFGALNHIRPATIRAAKDEIKEGIAINLNLELDIPNPPLVPTRPAIVHAFIPFEGYQDDVLTLNTQVSTQFDGLRHYPYSTNGSRDTYQFYNDLITFDDIFSPGASVKTLGIQNAAQKGIAGRGVLLDWAGWKESRNETFDVFSPTAITASELDQVAIWQGLDPSNFTKPGDWLIFRTAFIKQYLALPISEQEQLPFKADAAYIGLEASEDTLRWVWEKKISMLGSDNLAVEKFPVGAVILGHTRALHEIFISGWGQSLVELLNLEALAEKCHELNRFSFFFTLQDLNVAGGIASPPNAMAIF</sequence>
<dbReference type="AlphaFoldDB" id="A0A0D0CJ91"/>
<evidence type="ECO:0000313" key="3">
    <source>
        <dbReference type="EMBL" id="KIK58412.1"/>
    </source>
</evidence>
<dbReference type="InterPro" id="IPR037175">
    <property type="entry name" value="KFase_sf"/>
</dbReference>
<organism evidence="3 4">
    <name type="scientific">Collybiopsis luxurians FD-317 M1</name>
    <dbReference type="NCBI Taxonomy" id="944289"/>
    <lineage>
        <taxon>Eukaryota</taxon>
        <taxon>Fungi</taxon>
        <taxon>Dikarya</taxon>
        <taxon>Basidiomycota</taxon>
        <taxon>Agaricomycotina</taxon>
        <taxon>Agaricomycetes</taxon>
        <taxon>Agaricomycetidae</taxon>
        <taxon>Agaricales</taxon>
        <taxon>Marasmiineae</taxon>
        <taxon>Omphalotaceae</taxon>
        <taxon>Collybiopsis</taxon>
        <taxon>Collybiopsis luxurians</taxon>
    </lineage>
</organism>
<evidence type="ECO:0000313" key="4">
    <source>
        <dbReference type="Proteomes" id="UP000053593"/>
    </source>
</evidence>
<dbReference type="GO" id="GO:0004061">
    <property type="term" value="F:arylformamidase activity"/>
    <property type="evidence" value="ECO:0007669"/>
    <property type="project" value="InterPro"/>
</dbReference>
<dbReference type="EMBL" id="KN834785">
    <property type="protein sequence ID" value="KIK58412.1"/>
    <property type="molecule type" value="Genomic_DNA"/>
</dbReference>
<comment type="similarity">
    <text evidence="1">Belongs to the Cyclase 1 superfamily.</text>
</comment>
<accession>A0A0D0CJ91</accession>
<keyword evidence="2" id="KW-0732">Signal</keyword>
<dbReference type="Pfam" id="PF04199">
    <property type="entry name" value="Cyclase"/>
    <property type="match status" value="1"/>
</dbReference>
<dbReference type="HOGENOM" id="CLU_030671_1_0_1"/>